<keyword evidence="7" id="KW-1185">Reference proteome</keyword>
<organism evidence="6 7">
    <name type="scientific">Athene cunicularia</name>
    <name type="common">Burrowing owl</name>
    <name type="synonym">Speotyto cunicularia</name>
    <dbReference type="NCBI Taxonomy" id="194338"/>
    <lineage>
        <taxon>Eukaryota</taxon>
        <taxon>Metazoa</taxon>
        <taxon>Chordata</taxon>
        <taxon>Craniata</taxon>
        <taxon>Vertebrata</taxon>
        <taxon>Euteleostomi</taxon>
        <taxon>Archelosauria</taxon>
        <taxon>Archosauria</taxon>
        <taxon>Dinosauria</taxon>
        <taxon>Saurischia</taxon>
        <taxon>Theropoda</taxon>
        <taxon>Coelurosauria</taxon>
        <taxon>Aves</taxon>
        <taxon>Neognathae</taxon>
        <taxon>Neoaves</taxon>
        <taxon>Telluraves</taxon>
        <taxon>Strigiformes</taxon>
        <taxon>Strigidae</taxon>
        <taxon>Athene</taxon>
    </lineage>
</organism>
<evidence type="ECO:0000256" key="3">
    <source>
        <dbReference type="ARBA" id="ARBA00047202"/>
    </source>
</evidence>
<reference evidence="6" key="2">
    <citation type="submission" date="2025-09" db="UniProtKB">
        <authorList>
            <consortium name="Ensembl"/>
        </authorList>
    </citation>
    <scope>IDENTIFICATION</scope>
</reference>
<dbReference type="Gene3D" id="1.10.10.1890">
    <property type="entry name" value="Ska1 microtubule binding domain-like"/>
    <property type="match status" value="1"/>
</dbReference>
<dbReference type="AlphaFoldDB" id="A0A663N0B5"/>
<feature type="coiled-coil region" evidence="4">
    <location>
        <begin position="53"/>
        <end position="90"/>
    </location>
</feature>
<dbReference type="Ensembl" id="ENSACUT00000018958.1">
    <property type="protein sequence ID" value="ENSACUP00000017774.1"/>
    <property type="gene ID" value="ENSACUG00000011932.1"/>
</dbReference>
<dbReference type="GO" id="GO:0005876">
    <property type="term" value="C:spindle microtubule"/>
    <property type="evidence" value="ECO:0007669"/>
    <property type="project" value="TreeGrafter"/>
</dbReference>
<evidence type="ECO:0000256" key="5">
    <source>
        <dbReference type="SAM" id="Phobius"/>
    </source>
</evidence>
<dbReference type="GO" id="GO:0007059">
    <property type="term" value="P:chromosome segregation"/>
    <property type="evidence" value="ECO:0007669"/>
    <property type="project" value="InterPro"/>
</dbReference>
<dbReference type="GO" id="GO:0000278">
    <property type="term" value="P:mitotic cell cycle"/>
    <property type="evidence" value="ECO:0007669"/>
    <property type="project" value="TreeGrafter"/>
</dbReference>
<evidence type="ECO:0000313" key="6">
    <source>
        <dbReference type="Ensembl" id="ENSACUP00000017774.1"/>
    </source>
</evidence>
<dbReference type="PANTHER" id="PTHR28573:SF1">
    <property type="entry name" value="SPINDLE AND KINETOCHORE-ASSOCIATED PROTEIN 1"/>
    <property type="match status" value="1"/>
</dbReference>
<dbReference type="Proteomes" id="UP000472269">
    <property type="component" value="Unplaced"/>
</dbReference>
<keyword evidence="5" id="KW-0812">Transmembrane</keyword>
<evidence type="ECO:0000256" key="2">
    <source>
        <dbReference type="ARBA" id="ARBA00047182"/>
    </source>
</evidence>
<keyword evidence="5" id="KW-0472">Membrane</keyword>
<keyword evidence="5" id="KW-1133">Transmembrane helix</keyword>
<dbReference type="Gene3D" id="6.10.250.1370">
    <property type="match status" value="1"/>
</dbReference>
<evidence type="ECO:0000256" key="4">
    <source>
        <dbReference type="SAM" id="Coils"/>
    </source>
</evidence>
<evidence type="ECO:0000256" key="1">
    <source>
        <dbReference type="ARBA" id="ARBA00006836"/>
    </source>
</evidence>
<dbReference type="GO" id="GO:0031110">
    <property type="term" value="P:regulation of microtubule polymerization or depolymerization"/>
    <property type="evidence" value="ECO:0007669"/>
    <property type="project" value="TreeGrafter"/>
</dbReference>
<dbReference type="InterPro" id="IPR009829">
    <property type="entry name" value="SKA1"/>
</dbReference>
<proteinExistence type="inferred from homology"/>
<comment type="similarity">
    <text evidence="1">Belongs to the SKA1 family.</text>
</comment>
<name>A0A663N0B5_ATHCN</name>
<dbReference type="Pfam" id="PF07160">
    <property type="entry name" value="SKA1"/>
    <property type="match status" value="1"/>
</dbReference>
<feature type="transmembrane region" description="Helical" evidence="5">
    <location>
        <begin position="128"/>
        <end position="147"/>
    </location>
</feature>
<dbReference type="InterPro" id="IPR042031">
    <property type="entry name" value="SKA1_MBD_sf"/>
</dbReference>
<accession>A0A663N0B5</accession>
<dbReference type="OMA" id="XYMKSRL"/>
<dbReference type="GO" id="GO:0000940">
    <property type="term" value="C:outer kinetochore"/>
    <property type="evidence" value="ECO:0007669"/>
    <property type="project" value="TreeGrafter"/>
</dbReference>
<evidence type="ECO:0000313" key="7">
    <source>
        <dbReference type="Proteomes" id="UP000472269"/>
    </source>
</evidence>
<sequence>MASSDLEDLALHINTKISDVKRTLQLRNAGEEPSFKSMLGEIKHEILLVKDLLNKMEMEVKDHKELNDLLKELQKSAESQAMEARHLIENIPRCLLKPTQSWYVVHGHRDTSLLPAASSCSPAQLHSFILYINNFVTCWLLIFIFICRYMKGRLTCDQVNAVVKGINKAVADKYKILHQPLRSLKAAARKLYNRFLEDETAESKGIFNFFFPLKPAIACSQTERRGREKKK</sequence>
<dbReference type="GO" id="GO:0051301">
    <property type="term" value="P:cell division"/>
    <property type="evidence" value="ECO:0007669"/>
    <property type="project" value="InterPro"/>
</dbReference>
<dbReference type="GO" id="GO:0072686">
    <property type="term" value="C:mitotic spindle"/>
    <property type="evidence" value="ECO:0007669"/>
    <property type="project" value="TreeGrafter"/>
</dbReference>
<keyword evidence="4" id="KW-0175">Coiled coil</keyword>
<protein>
    <recommendedName>
        <fullName evidence="2">SKA complex subunit 1</fullName>
    </recommendedName>
    <alternativeName>
        <fullName evidence="3">Spindle and kinetochore-associated protein 1</fullName>
    </alternativeName>
</protein>
<reference evidence="6" key="1">
    <citation type="submission" date="2025-08" db="UniProtKB">
        <authorList>
            <consortium name="Ensembl"/>
        </authorList>
    </citation>
    <scope>IDENTIFICATION</scope>
</reference>
<dbReference type="PANTHER" id="PTHR28573">
    <property type="entry name" value="SPINDLE AND KINETOCHORE-ASSOCIATED PROTEIN 1"/>
    <property type="match status" value="1"/>
</dbReference>
<dbReference type="GO" id="GO:0008017">
    <property type="term" value="F:microtubule binding"/>
    <property type="evidence" value="ECO:0007669"/>
    <property type="project" value="InterPro"/>
</dbReference>